<name>A0A5J5G9N8_9BACL</name>
<protein>
    <submittedName>
        <fullName evidence="3">CYTH domain-containing protein</fullName>
    </submittedName>
</protein>
<accession>A0A5J5G9N8</accession>
<dbReference type="RefSeq" id="WP_150458210.1">
    <property type="nucleotide sequence ID" value="NZ_VYKK01000013.1"/>
</dbReference>
<dbReference type="InterPro" id="IPR033469">
    <property type="entry name" value="CYTH-like_dom_sf"/>
</dbReference>
<dbReference type="InterPro" id="IPR012042">
    <property type="entry name" value="NeuTTM/CthTTM-like"/>
</dbReference>
<organism evidence="3 4">
    <name type="scientific">Paenibacillus spiritus</name>
    <dbReference type="NCBI Taxonomy" id="2496557"/>
    <lineage>
        <taxon>Bacteria</taxon>
        <taxon>Bacillati</taxon>
        <taxon>Bacillota</taxon>
        <taxon>Bacilli</taxon>
        <taxon>Bacillales</taxon>
        <taxon>Paenibacillaceae</taxon>
        <taxon>Paenibacillus</taxon>
    </lineage>
</organism>
<feature type="active site" description="Proton acceptor" evidence="1">
    <location>
        <position position="36"/>
    </location>
</feature>
<dbReference type="PROSITE" id="PS51707">
    <property type="entry name" value="CYTH"/>
    <property type="match status" value="1"/>
</dbReference>
<dbReference type="Gene3D" id="2.40.320.10">
    <property type="entry name" value="Hypothetical Protein Pfu-838710-001"/>
    <property type="match status" value="1"/>
</dbReference>
<dbReference type="InterPro" id="IPR023577">
    <property type="entry name" value="CYTH_domain"/>
</dbReference>
<dbReference type="EMBL" id="VYKK01000013">
    <property type="protein sequence ID" value="KAA9004748.1"/>
    <property type="molecule type" value="Genomic_DNA"/>
</dbReference>
<dbReference type="AlphaFoldDB" id="A0A5J5G9N8"/>
<evidence type="ECO:0000313" key="3">
    <source>
        <dbReference type="EMBL" id="KAA9004748.1"/>
    </source>
</evidence>
<evidence type="ECO:0000313" key="4">
    <source>
        <dbReference type="Proteomes" id="UP000367750"/>
    </source>
</evidence>
<dbReference type="Proteomes" id="UP000367750">
    <property type="component" value="Unassembled WGS sequence"/>
</dbReference>
<keyword evidence="4" id="KW-1185">Reference proteome</keyword>
<evidence type="ECO:0000256" key="1">
    <source>
        <dbReference type="PIRSR" id="PIRSR016487-1"/>
    </source>
</evidence>
<dbReference type="PANTHER" id="PTHR40114:SF1">
    <property type="entry name" value="SLR0698 PROTEIN"/>
    <property type="match status" value="1"/>
</dbReference>
<gene>
    <name evidence="3" type="ORF">F4V43_10535</name>
</gene>
<dbReference type="SMART" id="SM01118">
    <property type="entry name" value="CYTH"/>
    <property type="match status" value="1"/>
</dbReference>
<dbReference type="PIRSF" id="PIRSF016487">
    <property type="entry name" value="CYTH_UCP016487"/>
    <property type="match status" value="1"/>
</dbReference>
<dbReference type="PANTHER" id="PTHR40114">
    <property type="entry name" value="SLR0698 PROTEIN"/>
    <property type="match status" value="1"/>
</dbReference>
<reference evidence="3 4" key="1">
    <citation type="submission" date="2019-09" db="EMBL/GenBank/DDBJ databases">
        <title>Bacillus ochoae sp. nov., Paenibacillus whitsoniae sp. nov., Paenibacillus spiritus sp. nov. Isolated from the Mars Exploration Rover during spacecraft assembly.</title>
        <authorList>
            <person name="Seuylemezian A."/>
            <person name="Vaishampayan P."/>
        </authorList>
    </citation>
    <scope>NUCLEOTIDE SEQUENCE [LARGE SCALE GENOMIC DNA]</scope>
    <source>
        <strain evidence="3 4">MER_111</strain>
    </source>
</reference>
<dbReference type="OrthoDB" id="9805588at2"/>
<comment type="caution">
    <text evidence="3">The sequence shown here is derived from an EMBL/GenBank/DDBJ whole genome shotgun (WGS) entry which is preliminary data.</text>
</comment>
<evidence type="ECO:0000259" key="2">
    <source>
        <dbReference type="PROSITE" id="PS51707"/>
    </source>
</evidence>
<dbReference type="SUPFAM" id="SSF55154">
    <property type="entry name" value="CYTH-like phosphatases"/>
    <property type="match status" value="1"/>
</dbReference>
<feature type="domain" description="CYTH" evidence="2">
    <location>
        <begin position="2"/>
        <end position="164"/>
    </location>
</feature>
<dbReference type="Pfam" id="PF01928">
    <property type="entry name" value="CYTH"/>
    <property type="match status" value="1"/>
</dbReference>
<sequence length="167" mass="19381">MGQEIERKFLLPEYPQRLIDEGQLRIESREAMEQTYLAIDGPQELRVRKITDRDTGETVYTHTFKNGLGISREEVEVSITAGIYKQMVDAVRAVPLLKERHTGKWGDVTVEIDLYSQLNLMVVEVEFGSLEEAESFQPPDWFGTDVSVEKKYSNKTVWKELQQDLRR</sequence>
<proteinExistence type="predicted"/>